<gene>
    <name evidence="2" type="ORF">OJ589_04920</name>
</gene>
<dbReference type="EMBL" id="JAPAIP010000008">
    <property type="protein sequence ID" value="MCW1076513.1"/>
    <property type="molecule type" value="Genomic_DNA"/>
</dbReference>
<evidence type="ECO:0000259" key="1">
    <source>
        <dbReference type="Pfam" id="PF02558"/>
    </source>
</evidence>
<protein>
    <submittedName>
        <fullName evidence="2">Ketopantoate reductase family protein</fullName>
    </submittedName>
</protein>
<organism evidence="2 3">
    <name type="scientific">Streptococcus anginosus</name>
    <dbReference type="NCBI Taxonomy" id="1328"/>
    <lineage>
        <taxon>Bacteria</taxon>
        <taxon>Bacillati</taxon>
        <taxon>Bacillota</taxon>
        <taxon>Bacilli</taxon>
        <taxon>Lactobacillales</taxon>
        <taxon>Streptococcaceae</taxon>
        <taxon>Streptococcus</taxon>
        <taxon>Streptococcus anginosus group</taxon>
    </lineage>
</organism>
<dbReference type="Proteomes" id="UP001208682">
    <property type="component" value="Unassembled WGS sequence"/>
</dbReference>
<dbReference type="Gene3D" id="3.40.50.720">
    <property type="entry name" value="NAD(P)-binding Rossmann-like Domain"/>
    <property type="match status" value="1"/>
</dbReference>
<evidence type="ECO:0000313" key="2">
    <source>
        <dbReference type="EMBL" id="MCW1076513.1"/>
    </source>
</evidence>
<dbReference type="Pfam" id="PF02558">
    <property type="entry name" value="ApbA"/>
    <property type="match status" value="1"/>
</dbReference>
<reference evidence="2 3" key="1">
    <citation type="submission" date="2022-10" db="EMBL/GenBank/DDBJ databases">
        <title>Comparative genomic study of S. anginosus.</title>
        <authorList>
            <person name="Prasad A."/>
            <person name="Ene A."/>
            <person name="Jablonska S."/>
            <person name="Du J."/>
            <person name="Wolfe A.J."/>
            <person name="Putonti C."/>
        </authorList>
    </citation>
    <scope>NUCLEOTIDE SEQUENCE [LARGE SCALE GENOMIC DNA]</scope>
    <source>
        <strain evidence="2 3">UMB1339</strain>
    </source>
</reference>
<dbReference type="AlphaFoldDB" id="A0ABD4U315"/>
<feature type="domain" description="Ketopantoate reductase N-terminal" evidence="1">
    <location>
        <begin position="4"/>
        <end position="123"/>
    </location>
</feature>
<evidence type="ECO:0000313" key="3">
    <source>
        <dbReference type="Proteomes" id="UP001208682"/>
    </source>
</evidence>
<dbReference type="InterPro" id="IPR036291">
    <property type="entry name" value="NAD(P)-bd_dom_sf"/>
</dbReference>
<name>A0ABD4U315_STRAP</name>
<dbReference type="InterPro" id="IPR013332">
    <property type="entry name" value="KPR_N"/>
</dbReference>
<proteinExistence type="predicted"/>
<dbReference type="RefSeq" id="WP_004224153.1">
    <property type="nucleotide sequence ID" value="NZ_CP007573.1"/>
</dbReference>
<sequence>MMKILIYGAGVIGSLYAALLSENKDNDVAVYARGKRLDELRINGLRYSKNGEVHTADIEVVEAVKNDDIFDYIFLTVRENQLYKALEELRNNTSGTIVTMVNSLDDYKKWEDICGSGRIIPGFPGAGGSIDNGILNAGLTPAIVQPTTFGEISGERTIRITELADLFRRSRIPYQIVSDMHLWQLCHLAMVVPIADAYYESKEPEKAGTDSTLMSKTAEKICRNMKWLKKHKGKLSPGKFYIFLILPKHLIKIGLAFAFKSKFGDVFMYRHSMKAPDEMRELHRQFYGYIKERS</sequence>
<comment type="caution">
    <text evidence="2">The sequence shown here is derived from an EMBL/GenBank/DDBJ whole genome shotgun (WGS) entry which is preliminary data.</text>
</comment>
<accession>A0ABD4U315</accession>
<dbReference type="SUPFAM" id="SSF51735">
    <property type="entry name" value="NAD(P)-binding Rossmann-fold domains"/>
    <property type="match status" value="1"/>
</dbReference>